<evidence type="ECO:0000256" key="3">
    <source>
        <dbReference type="ARBA" id="ARBA00022679"/>
    </source>
</evidence>
<comment type="caution">
    <text evidence="11">The sequence shown here is derived from an EMBL/GenBank/DDBJ whole genome shotgun (WGS) entry which is preliminary data.</text>
</comment>
<keyword evidence="6" id="KW-0238">DNA-binding</keyword>
<name>A0A0W8F1A1_9ZZZZ</name>
<keyword evidence="5" id="KW-0680">Restriction system</keyword>
<evidence type="ECO:0000259" key="8">
    <source>
        <dbReference type="Pfam" id="PF02384"/>
    </source>
</evidence>
<dbReference type="SUPFAM" id="SSF53335">
    <property type="entry name" value="S-adenosyl-L-methionine-dependent methyltransferases"/>
    <property type="match status" value="1"/>
</dbReference>
<dbReference type="PANTHER" id="PTHR33841">
    <property type="entry name" value="DNA METHYLTRANSFERASE YEEA-RELATED"/>
    <property type="match status" value="1"/>
</dbReference>
<gene>
    <name evidence="11" type="ORF">ASZ90_015717</name>
</gene>
<dbReference type="PRINTS" id="PR00507">
    <property type="entry name" value="N12N6MTFRASE"/>
</dbReference>
<organism evidence="11">
    <name type="scientific">hydrocarbon metagenome</name>
    <dbReference type="NCBI Taxonomy" id="938273"/>
    <lineage>
        <taxon>unclassified sequences</taxon>
        <taxon>metagenomes</taxon>
        <taxon>ecological metagenomes</taxon>
    </lineage>
</organism>
<dbReference type="GO" id="GO:0003677">
    <property type="term" value="F:DNA binding"/>
    <property type="evidence" value="ECO:0007669"/>
    <property type="project" value="UniProtKB-KW"/>
</dbReference>
<keyword evidence="3" id="KW-0808">Transferase</keyword>
<evidence type="ECO:0000259" key="9">
    <source>
        <dbReference type="Pfam" id="PF07669"/>
    </source>
</evidence>
<dbReference type="GO" id="GO:0032259">
    <property type="term" value="P:methylation"/>
    <property type="evidence" value="ECO:0007669"/>
    <property type="project" value="UniProtKB-KW"/>
</dbReference>
<accession>A0A0W8F1A1</accession>
<evidence type="ECO:0000313" key="11">
    <source>
        <dbReference type="EMBL" id="KUG14645.1"/>
    </source>
</evidence>
<dbReference type="SMR" id="A0A0W8F1A1"/>
<feature type="domain" description="DNA methylase adenine-specific" evidence="8">
    <location>
        <begin position="335"/>
        <end position="420"/>
    </location>
</feature>
<evidence type="ECO:0000256" key="5">
    <source>
        <dbReference type="ARBA" id="ARBA00022747"/>
    </source>
</evidence>
<keyword evidence="4" id="KW-0949">S-adenosyl-L-methionine</keyword>
<feature type="domain" description="TaqI-like C-terminal specificity" evidence="10">
    <location>
        <begin position="815"/>
        <end position="962"/>
    </location>
</feature>
<comment type="catalytic activity">
    <reaction evidence="7">
        <text>a 2'-deoxyadenosine in DNA + S-adenosyl-L-methionine = an N(6)-methyl-2'-deoxyadenosine in DNA + S-adenosyl-L-homocysteine + H(+)</text>
        <dbReference type="Rhea" id="RHEA:15197"/>
        <dbReference type="Rhea" id="RHEA-COMP:12418"/>
        <dbReference type="Rhea" id="RHEA-COMP:12419"/>
        <dbReference type="ChEBI" id="CHEBI:15378"/>
        <dbReference type="ChEBI" id="CHEBI:57856"/>
        <dbReference type="ChEBI" id="CHEBI:59789"/>
        <dbReference type="ChEBI" id="CHEBI:90615"/>
        <dbReference type="ChEBI" id="CHEBI:90616"/>
        <dbReference type="EC" id="2.1.1.72"/>
    </reaction>
</comment>
<dbReference type="InterPro" id="IPR025931">
    <property type="entry name" value="TaqI_C"/>
</dbReference>
<dbReference type="InterPro" id="IPR003356">
    <property type="entry name" value="DNA_methylase_A-5"/>
</dbReference>
<dbReference type="PANTHER" id="PTHR33841:SF1">
    <property type="entry name" value="DNA METHYLTRANSFERASE A"/>
    <property type="match status" value="1"/>
</dbReference>
<dbReference type="Pfam" id="PF02384">
    <property type="entry name" value="N6_Mtase"/>
    <property type="match status" value="1"/>
</dbReference>
<dbReference type="GO" id="GO:0005524">
    <property type="term" value="F:ATP binding"/>
    <property type="evidence" value="ECO:0007669"/>
    <property type="project" value="UniProtKB-KW"/>
</dbReference>
<protein>
    <recommendedName>
        <fullName evidence="1">site-specific DNA-methyltransferase (adenine-specific)</fullName>
        <ecNumber evidence="1">2.1.1.72</ecNumber>
    </recommendedName>
</protein>
<dbReference type="EMBL" id="LNQE01001635">
    <property type="protein sequence ID" value="KUG14645.1"/>
    <property type="molecule type" value="Genomic_DNA"/>
</dbReference>
<evidence type="ECO:0000256" key="1">
    <source>
        <dbReference type="ARBA" id="ARBA00011900"/>
    </source>
</evidence>
<evidence type="ECO:0000256" key="4">
    <source>
        <dbReference type="ARBA" id="ARBA00022691"/>
    </source>
</evidence>
<dbReference type="GO" id="GO:0009035">
    <property type="term" value="F:type I site-specific deoxyribonuclease activity"/>
    <property type="evidence" value="ECO:0007669"/>
    <property type="project" value="UniProtKB-EC"/>
</dbReference>
<dbReference type="Pfam" id="PF12950">
    <property type="entry name" value="TaqI_C"/>
    <property type="match status" value="1"/>
</dbReference>
<dbReference type="GO" id="GO:0008170">
    <property type="term" value="F:N-methyltransferase activity"/>
    <property type="evidence" value="ECO:0007669"/>
    <property type="project" value="InterPro"/>
</dbReference>
<evidence type="ECO:0000256" key="6">
    <source>
        <dbReference type="ARBA" id="ARBA00023125"/>
    </source>
</evidence>
<dbReference type="Gene3D" id="3.40.50.150">
    <property type="entry name" value="Vaccinia Virus protein VP39"/>
    <property type="match status" value="1"/>
</dbReference>
<keyword evidence="2" id="KW-0489">Methyltransferase</keyword>
<sequence length="1039" mass="119842">MEAVQQIPEVISRLVQSFEFHQAAYKRGQFNETQLRREFIDPFFKALGWDVDNTKRYSELYKEVIHEDPIRIRGSTEFIDYSFRIGGVRKFIVEAKKPAVNIRDDAGPALQIRRYAWNARLPLSILTDFEEFAVYDCTKKPMPGDTAATARIAYFTFQEYPEQWGYIASIFSQECILQGSFDRFAEGTKGKKGTATVDEAILADIEEWRDLLAKNIALRNTALTVDELNVAVQRTIDRILFLRICEDRGIEEYGCLQKLLEGQDMYQRLTSLFLRADTRYNSGIFHFNPEPGRDELPDTITLGLVIDDAVLKKIIRRLYYPESPYEFSVISPVILGQVYEQFLGKVIRLTPGHQAKVEYKPEVKKAGGVYYTPQYIVDYIVQHTVGELVKDRTPREVAKLRILDPACGSGSFLIGAYQYLLDWHLTWYIHNLVQVIAERPATAPEVQALLPEVALKTGKKRSGGDTTLPIYKATGGRSSRTRSDWKLTIAERKRILLNNIYGVDIDTQAVEVTKLSLLLKVLEEESQENVSKQLKLFDERALPSLHQNIKCGNSLIGTDIYTEIPTVLDDPEAAKRINAFDWDREFPEIMQRGGFDAVIGNPPYVRMEVFKNIKQYLKEHYSCHDERADLYTYIIEKGHKLLNKSGLFGMIVSNKFLRANYGLSIRNFLSKSAQLLKIIDLAGLPVFPGVTVRTIVLISRLSTNQPYNLSYVSPLTIQDFERVAAMNISLEYAIQNRDLSISSKKLHEPFWAFSAPDDEKLFRRILNENQNLKSYCDDRILRGVVSGLTDAFVIDQKIRDSILEKNPEANEIIKPFVNGKNVRKYQIDWDNRFLIYTFHGIDIKKYPGIIEHLKPFKDRLQMRATKQEWYELQQPQYAYLPFFEGPKIIFPDIAKNVRFSLDEKGFFGSNTIYFIPKSDKYLLGLLNSKMGYYFFYHLCAGLEGKNETYLRFFGQYLEHFPIRTINFSDPADKGRHDTMVALVERMLALHRQRADVKTDHEKNLIERQIEATDKQIDALVYDLYDLTEEEIRIVEGAGK</sequence>
<dbReference type="GO" id="GO:0009007">
    <property type="term" value="F:site-specific DNA-methyltransferase (adenine-specific) activity"/>
    <property type="evidence" value="ECO:0007669"/>
    <property type="project" value="UniProtKB-EC"/>
</dbReference>
<dbReference type="Pfam" id="PF07669">
    <property type="entry name" value="Eco57I"/>
    <property type="match status" value="1"/>
</dbReference>
<evidence type="ECO:0000256" key="7">
    <source>
        <dbReference type="ARBA" id="ARBA00047942"/>
    </source>
</evidence>
<feature type="domain" description="Type II methyltransferase M.TaqI-like" evidence="9">
    <location>
        <begin position="498"/>
        <end position="687"/>
    </location>
</feature>
<evidence type="ECO:0000256" key="2">
    <source>
        <dbReference type="ARBA" id="ARBA00022603"/>
    </source>
</evidence>
<dbReference type="AlphaFoldDB" id="A0A0W8F1A1"/>
<dbReference type="EC" id="2.1.1.72" evidence="1"/>
<dbReference type="InterPro" id="IPR011639">
    <property type="entry name" value="MethylTrfase_TaqI-like_dom"/>
</dbReference>
<dbReference type="InterPro" id="IPR050953">
    <property type="entry name" value="N4_N6_ade-DNA_methylase"/>
</dbReference>
<reference evidence="11" key="1">
    <citation type="journal article" date="2015" name="Proc. Natl. Acad. Sci. U.S.A.">
        <title>Networks of energetic and metabolic interactions define dynamics in microbial communities.</title>
        <authorList>
            <person name="Embree M."/>
            <person name="Liu J.K."/>
            <person name="Al-Bassam M.M."/>
            <person name="Zengler K."/>
        </authorList>
    </citation>
    <scope>NUCLEOTIDE SEQUENCE</scope>
</reference>
<dbReference type="Gene3D" id="3.90.1570.30">
    <property type="match status" value="1"/>
</dbReference>
<dbReference type="InterPro" id="IPR002052">
    <property type="entry name" value="DNA_methylase_N6_adenine_CS"/>
</dbReference>
<evidence type="ECO:0000259" key="10">
    <source>
        <dbReference type="Pfam" id="PF12950"/>
    </source>
</evidence>
<dbReference type="PROSITE" id="PS00092">
    <property type="entry name" value="N6_MTASE"/>
    <property type="match status" value="1"/>
</dbReference>
<dbReference type="InterPro" id="IPR029063">
    <property type="entry name" value="SAM-dependent_MTases_sf"/>
</dbReference>
<dbReference type="GO" id="GO:0009307">
    <property type="term" value="P:DNA restriction-modification system"/>
    <property type="evidence" value="ECO:0007669"/>
    <property type="project" value="UniProtKB-KW"/>
</dbReference>
<proteinExistence type="predicted"/>